<proteinExistence type="predicted"/>
<comment type="caution">
    <text evidence="1">The sequence shown here is derived from an EMBL/GenBank/DDBJ whole genome shotgun (WGS) entry which is preliminary data.</text>
</comment>
<protein>
    <recommendedName>
        <fullName evidence="3">DUF4371 domain-containing protein</fullName>
    </recommendedName>
</protein>
<evidence type="ECO:0000313" key="1">
    <source>
        <dbReference type="EMBL" id="KAG8171320.1"/>
    </source>
</evidence>
<evidence type="ECO:0008006" key="3">
    <source>
        <dbReference type="Google" id="ProtNLM"/>
    </source>
</evidence>
<dbReference type="EMBL" id="JAFNEN010004160">
    <property type="protein sequence ID" value="KAG8171320.1"/>
    <property type="molecule type" value="Genomic_DNA"/>
</dbReference>
<organism evidence="1 2">
    <name type="scientific">Oedothorax gibbosus</name>
    <dbReference type="NCBI Taxonomy" id="931172"/>
    <lineage>
        <taxon>Eukaryota</taxon>
        <taxon>Metazoa</taxon>
        <taxon>Ecdysozoa</taxon>
        <taxon>Arthropoda</taxon>
        <taxon>Chelicerata</taxon>
        <taxon>Arachnida</taxon>
        <taxon>Araneae</taxon>
        <taxon>Araneomorphae</taxon>
        <taxon>Entelegynae</taxon>
        <taxon>Araneoidea</taxon>
        <taxon>Linyphiidae</taxon>
        <taxon>Erigoninae</taxon>
        <taxon>Oedothorax</taxon>
    </lineage>
</organism>
<dbReference type="Proteomes" id="UP000827092">
    <property type="component" value="Unassembled WGS sequence"/>
</dbReference>
<accession>A0AAV6TIP7</accession>
<dbReference type="PANTHER" id="PTHR45749:SF21">
    <property type="entry name" value="DUF4371 DOMAIN-CONTAINING PROTEIN"/>
    <property type="match status" value="1"/>
</dbReference>
<gene>
    <name evidence="1" type="ORF">JTE90_007310</name>
</gene>
<sequence length="234" mass="26646">MLEDFLCKLNCGYDINIKHLYKSLVSSHRTASSAYIGATKNADVMGVIDKNLADKRKIQVLQRRKISMRVIDIAIFLGRQGLSFRGHQEEAVSNLKNRSVNHGNFLEMVTLVCKYDDTLNGHVTQAIKKSEAQEQRALAINKKKTDQKNKKNRGRGSLITFLSKTFVNKLISVLTHQIQIVKEIKMAVFFRIEVDSTQDIADMDQLALCVRYVFDGEVKVRLLYMVVGKVKVRL</sequence>
<keyword evidence="2" id="KW-1185">Reference proteome</keyword>
<reference evidence="1 2" key="1">
    <citation type="journal article" date="2022" name="Nat. Ecol. Evol.">
        <title>A masculinizing supergene underlies an exaggerated male reproductive morph in a spider.</title>
        <authorList>
            <person name="Hendrickx F."/>
            <person name="De Corte Z."/>
            <person name="Sonet G."/>
            <person name="Van Belleghem S.M."/>
            <person name="Kostlbacher S."/>
            <person name="Vangestel C."/>
        </authorList>
    </citation>
    <scope>NUCLEOTIDE SEQUENCE [LARGE SCALE GENOMIC DNA]</scope>
    <source>
        <strain evidence="1">W744_W776</strain>
    </source>
</reference>
<dbReference type="PANTHER" id="PTHR45749">
    <property type="match status" value="1"/>
</dbReference>
<evidence type="ECO:0000313" key="2">
    <source>
        <dbReference type="Proteomes" id="UP000827092"/>
    </source>
</evidence>
<dbReference type="AlphaFoldDB" id="A0AAV6TIP7"/>
<name>A0AAV6TIP7_9ARAC</name>